<dbReference type="EMBL" id="FNYV01000010">
    <property type="protein sequence ID" value="SEJ91413.1"/>
    <property type="molecule type" value="Genomic_DNA"/>
</dbReference>
<gene>
    <name evidence="2" type="ORF">SAMN05443287_11052</name>
</gene>
<organism evidence="2 3">
    <name type="scientific">Micromonospora phaseoli</name>
    <dbReference type="NCBI Taxonomy" id="1144548"/>
    <lineage>
        <taxon>Bacteria</taxon>
        <taxon>Bacillati</taxon>
        <taxon>Actinomycetota</taxon>
        <taxon>Actinomycetes</taxon>
        <taxon>Micromonosporales</taxon>
        <taxon>Micromonosporaceae</taxon>
        <taxon>Micromonospora</taxon>
    </lineage>
</organism>
<feature type="transmembrane region" description="Helical" evidence="1">
    <location>
        <begin position="138"/>
        <end position="161"/>
    </location>
</feature>
<keyword evidence="1" id="KW-0812">Transmembrane</keyword>
<dbReference type="OrthoDB" id="3460610at2"/>
<proteinExistence type="predicted"/>
<feature type="transmembrane region" description="Helical" evidence="1">
    <location>
        <begin position="167"/>
        <end position="190"/>
    </location>
</feature>
<feature type="transmembrane region" description="Helical" evidence="1">
    <location>
        <begin position="52"/>
        <end position="78"/>
    </location>
</feature>
<evidence type="ECO:0000313" key="2">
    <source>
        <dbReference type="EMBL" id="SEJ91413.1"/>
    </source>
</evidence>
<dbReference type="RefSeq" id="WP_092382122.1">
    <property type="nucleotide sequence ID" value="NZ_BOPI01000023.1"/>
</dbReference>
<feature type="transmembrane region" description="Helical" evidence="1">
    <location>
        <begin position="12"/>
        <end position="31"/>
    </location>
</feature>
<feature type="transmembrane region" description="Helical" evidence="1">
    <location>
        <begin position="224"/>
        <end position="244"/>
    </location>
</feature>
<keyword evidence="1" id="KW-0472">Membrane</keyword>
<name>A0A1H7CNS1_9ACTN</name>
<dbReference type="AlphaFoldDB" id="A0A1H7CNS1"/>
<evidence type="ECO:0000256" key="1">
    <source>
        <dbReference type="SAM" id="Phobius"/>
    </source>
</evidence>
<dbReference type="Proteomes" id="UP000198707">
    <property type="component" value="Unassembled WGS sequence"/>
</dbReference>
<feature type="transmembrane region" description="Helical" evidence="1">
    <location>
        <begin position="98"/>
        <end position="117"/>
    </location>
</feature>
<protein>
    <submittedName>
        <fullName evidence="2">Uncharacterized protein</fullName>
    </submittedName>
</protein>
<keyword evidence="3" id="KW-1185">Reference proteome</keyword>
<sequence>MTHSYQIDLGLIGVSAAVEVVVLAAIVWLLTRRSAPAIADRAPAHPVARFETLALLLYGLLAQLLGVALGHALGWHPISFHLAGTLVGTEDHIGVAETIGWATYNFTAFAVAPFLWFRRRYSSTQLCLRSTNRRRDTLIVVIILAAGSLTQLLGLSAAILALDGRQLALGVPLTFVLYLLGTGLPTLVFVQAILVPRLVRLVGTPGAVILGGLTYAALHLGDAWVRFTSLGEAVTSIGLVLLVYTMPGAFKTFLTTRTGNAWVHLWAYHAIAPHTLIDTPLIVRIFRL</sequence>
<feature type="transmembrane region" description="Helical" evidence="1">
    <location>
        <begin position="197"/>
        <end position="218"/>
    </location>
</feature>
<reference evidence="3" key="1">
    <citation type="submission" date="2016-10" db="EMBL/GenBank/DDBJ databases">
        <authorList>
            <person name="Varghese N."/>
            <person name="Submissions S."/>
        </authorList>
    </citation>
    <scope>NUCLEOTIDE SEQUENCE [LARGE SCALE GENOMIC DNA]</scope>
    <source>
        <strain evidence="3">CGMCC 4.7038</strain>
    </source>
</reference>
<keyword evidence="1" id="KW-1133">Transmembrane helix</keyword>
<accession>A0A1H7CNS1</accession>
<evidence type="ECO:0000313" key="3">
    <source>
        <dbReference type="Proteomes" id="UP000198707"/>
    </source>
</evidence>